<dbReference type="InterPro" id="IPR024810">
    <property type="entry name" value="MAB21L/cGLR"/>
</dbReference>
<evidence type="ECO:0000313" key="12">
    <source>
        <dbReference type="Proteomes" id="UP000440578"/>
    </source>
</evidence>
<dbReference type="AlphaFoldDB" id="A0A6A4X8X1"/>
<keyword evidence="6" id="KW-0479">Metal-binding</keyword>
<dbReference type="GO" id="GO:0046872">
    <property type="term" value="F:metal ion binding"/>
    <property type="evidence" value="ECO:0007669"/>
    <property type="project" value="UniProtKB-KW"/>
</dbReference>
<keyword evidence="5" id="KW-0548">Nucleotidyltransferase</keyword>
<keyword evidence="9" id="KW-0464">Manganese</keyword>
<dbReference type="InterPro" id="IPR046906">
    <property type="entry name" value="Mab-21_HhH/H2TH-like"/>
</dbReference>
<evidence type="ECO:0000256" key="8">
    <source>
        <dbReference type="ARBA" id="ARBA00023134"/>
    </source>
</evidence>
<proteinExistence type="inferred from homology"/>
<evidence type="ECO:0000256" key="6">
    <source>
        <dbReference type="ARBA" id="ARBA00022723"/>
    </source>
</evidence>
<dbReference type="Gene3D" id="1.10.1410.40">
    <property type="match status" value="1"/>
</dbReference>
<name>A0A6A4X8X1_AMPAM</name>
<evidence type="ECO:0000256" key="7">
    <source>
        <dbReference type="ARBA" id="ARBA00022842"/>
    </source>
</evidence>
<evidence type="ECO:0000259" key="10">
    <source>
        <dbReference type="Pfam" id="PF20266"/>
    </source>
</evidence>
<keyword evidence="4" id="KW-0808">Transferase</keyword>
<evidence type="ECO:0000256" key="2">
    <source>
        <dbReference type="ARBA" id="ARBA00001946"/>
    </source>
</evidence>
<dbReference type="GO" id="GO:0005525">
    <property type="term" value="F:GTP binding"/>
    <property type="evidence" value="ECO:0007669"/>
    <property type="project" value="UniProtKB-KW"/>
</dbReference>
<comment type="cofactor">
    <cofactor evidence="2">
        <name>Mg(2+)</name>
        <dbReference type="ChEBI" id="CHEBI:18420"/>
    </cofactor>
</comment>
<evidence type="ECO:0000256" key="9">
    <source>
        <dbReference type="ARBA" id="ARBA00023211"/>
    </source>
</evidence>
<dbReference type="Pfam" id="PF20266">
    <property type="entry name" value="Mab-21_C"/>
    <property type="match status" value="1"/>
</dbReference>
<evidence type="ECO:0000256" key="4">
    <source>
        <dbReference type="ARBA" id="ARBA00022679"/>
    </source>
</evidence>
<protein>
    <recommendedName>
        <fullName evidence="10">Mab-21-like HhH/H2TH-like domain-containing protein</fullName>
    </recommendedName>
</protein>
<dbReference type="Proteomes" id="UP000440578">
    <property type="component" value="Unassembled WGS sequence"/>
</dbReference>
<dbReference type="GO" id="GO:0016779">
    <property type="term" value="F:nucleotidyltransferase activity"/>
    <property type="evidence" value="ECO:0007669"/>
    <property type="project" value="UniProtKB-KW"/>
</dbReference>
<gene>
    <name evidence="11" type="ORF">FJT64_018345</name>
</gene>
<accession>A0A6A4X8X1</accession>
<comment type="cofactor">
    <cofactor evidence="1">
        <name>Mn(2+)</name>
        <dbReference type="ChEBI" id="CHEBI:29035"/>
    </cofactor>
</comment>
<sequence>MKELTVLDKQGKPIEPLVARCGHAADLVPDTLLVTAALIKDHPIGKTVEARCEGIFDKLRWLTLRPLMRALLENNDVDGAKYYCACQPKEYPPNQRRVMCKVKNQPYEPDKFVEDAESSKPLDVQNLDRYGASAQGLYAVKYDDKGASGDHDMLATDHDMMVEFGPIKWTDAVMEADEPKKIDKEDGPMVWCRMTDSSGFVTLHWARTSECEHDNPLDAMIPSAFGRVMEDFRRMRFTDNPLEPPGPGDYVRWPDDVEAEVYDVACLHAPWWPDKEEFLHRDGNFPSKAARRDICNFGVHLIPVTRPDRYPEDISWCWQVCFARAMVAGIRCLSAMQLATARAVSTMQDILEVKTPLITDYITTAVFWTAQDKPSSCWTGVTAGVKMVLDWLQRHLKEGKLPCFFWRALDLTAHLSESRREGMIKTVCLMRDDLTKLLLACCDKEFDLAALLGEGMEPLTERQLRRQLAGYLVCRGVDDSISARPSAPCWDCWFKHNCQAMRLPSDPLLVYWRYHCISSSYIMQCCMLQAWTVLDQADFVVKEPSDAPDGFLKTLSASPVMAALNNSDLKLVVGPDPDEVVGWCHRQLQLPEDKRAVAKTVDGKTLRMTAELDTPLGRAELLLQPELLLMVLNKAVDRKEEEWQTRDRKRAKAWKGRYPKVVSKLKIKRRVLGFSGRENQYWVEFNEPGLAERERKGIERQYRQEIFHMLRGIKILDNYNHPGLWIRSNPHAPGTFINDNHNEARRYNGRDNWGVRQLVIREPPEKSCEEMGMQVVD</sequence>
<dbReference type="SMART" id="SM01265">
    <property type="entry name" value="Mab-21"/>
    <property type="match status" value="1"/>
</dbReference>
<dbReference type="PANTHER" id="PTHR10656:SF42">
    <property type="entry name" value="CYCLIC GMP-AMP SYNTHASE-LIKE PROTEIN-RELATED"/>
    <property type="match status" value="1"/>
</dbReference>
<feature type="domain" description="Mab-21-like HhH/H2TH-like" evidence="10">
    <location>
        <begin position="354"/>
        <end position="427"/>
    </location>
</feature>
<evidence type="ECO:0000256" key="5">
    <source>
        <dbReference type="ARBA" id="ARBA00022695"/>
    </source>
</evidence>
<keyword evidence="12" id="KW-1185">Reference proteome</keyword>
<organism evidence="11 12">
    <name type="scientific">Amphibalanus amphitrite</name>
    <name type="common">Striped barnacle</name>
    <name type="synonym">Balanus amphitrite</name>
    <dbReference type="NCBI Taxonomy" id="1232801"/>
    <lineage>
        <taxon>Eukaryota</taxon>
        <taxon>Metazoa</taxon>
        <taxon>Ecdysozoa</taxon>
        <taxon>Arthropoda</taxon>
        <taxon>Crustacea</taxon>
        <taxon>Multicrustacea</taxon>
        <taxon>Cirripedia</taxon>
        <taxon>Thoracica</taxon>
        <taxon>Thoracicalcarea</taxon>
        <taxon>Balanomorpha</taxon>
        <taxon>Balanoidea</taxon>
        <taxon>Balanidae</taxon>
        <taxon>Amphibalaninae</taxon>
        <taxon>Amphibalanus</taxon>
    </lineage>
</organism>
<keyword evidence="7" id="KW-0460">Magnesium</keyword>
<comment type="similarity">
    <text evidence="3">Belongs to the mab-21 family.</text>
</comment>
<dbReference type="PANTHER" id="PTHR10656">
    <property type="entry name" value="CELL FATE DETERMINING PROTEIN MAB21-RELATED"/>
    <property type="match status" value="1"/>
</dbReference>
<dbReference type="EMBL" id="VIIS01000291">
    <property type="protein sequence ID" value="KAF0310782.1"/>
    <property type="molecule type" value="Genomic_DNA"/>
</dbReference>
<comment type="caution">
    <text evidence="11">The sequence shown here is derived from an EMBL/GenBank/DDBJ whole genome shotgun (WGS) entry which is preliminary data.</text>
</comment>
<keyword evidence="8" id="KW-0342">GTP-binding</keyword>
<keyword evidence="8" id="KW-0547">Nucleotide-binding</keyword>
<evidence type="ECO:0000313" key="11">
    <source>
        <dbReference type="EMBL" id="KAF0310782.1"/>
    </source>
</evidence>
<evidence type="ECO:0000256" key="1">
    <source>
        <dbReference type="ARBA" id="ARBA00001936"/>
    </source>
</evidence>
<reference evidence="11 12" key="1">
    <citation type="submission" date="2019-07" db="EMBL/GenBank/DDBJ databases">
        <title>Draft genome assembly of a fouling barnacle, Amphibalanus amphitrite (Darwin, 1854): The first reference genome for Thecostraca.</title>
        <authorList>
            <person name="Kim W."/>
        </authorList>
    </citation>
    <scope>NUCLEOTIDE SEQUENCE [LARGE SCALE GENOMIC DNA]</scope>
    <source>
        <strain evidence="11">SNU_AA5</strain>
        <tissue evidence="11">Soma without cirri and trophi</tissue>
    </source>
</reference>
<evidence type="ECO:0000256" key="3">
    <source>
        <dbReference type="ARBA" id="ARBA00008307"/>
    </source>
</evidence>